<sequence length="1008" mass="112255">MSSLLALILVTQNEHTSPTLTFAWPPRPRPIPRLDRPVYKPAQSRAGGVDTITFTEPKSRSRSCLPKEDPSVLHYVRGFKKDGGSSEDELDLFYEPPQPTSRHFTQRVTSGGSLAGSFVRRRGTLMSEGAGGEQDEDPSICPGSFYWASAKDLDPIPEDNTDQFLGFERDEWADMLTTRLPSDTKDLEGTKRGARTGRKLELVIDSLAIIGHPVVISQKLSISHNDASFERGRTRTRSGEQVVSDRQESVNSSCCDASLVSTDNTRNYSSSRERSRVTDLSAMPHTSTTPASSQVIMSHSKLLAKPLILDNIARPLPILSPSPSRPPAGPVSQLTRMMTPSIPSHLDSPPPVSLYNPASRSSIRSASSPSPTPAQRVTYQSFLGTSLNRTRSLLAYSPLDSSRSMVTPAPESADDLMLASTRLVPLQSFTLALIIDTPPASHLSEHLEVYYQDVVLKLTAALKRLERQSSYLTRESQKINRVEHHRRESDSHRSMSKSKKTSTEEMMRLIERHSDLARALAQVFDDLKDLGRTSVTFDDQLDLELLLHRELFDNQSGPENWLTSTGSPDECGEQDKYLHLESWKGLLLLEEPKVLIELAPPQSLLRHFIAAIKPALTLSEYTSLLDTDSGTIAEMAEHLIYWRKARMTDVVTLRNTYQLSPLIHPHSDLSSDQDQPARLPLATLSEEFSDTFPNLPHLVSVLSLISKCARQPFASILPALKPGLDKGEPMTVLVWLLTQNLICRERTHVRLKVDAQTKLKVKRMDRYQTKRSEEDFNAHDELGSLSPESQMRLSRHEPSTSTSPAARPTSVQSSLGPARASAPKASSPLVHTTSTRSLSTLQRHQTQATISSLPPSTIRSTSDYSASNLSAQFIHRLEPGSSDSMPSSNEFSRRRRRRMRQLSVQSGFSGQSEENGRAEELEEATFEIDEEDEILGEPGKATALQRRWLDELCAGKPEAIITSFNLVLRYFNGRYPLEEIISRSGLTRRALNEVLTEFESNLTLLVHP</sequence>
<name>A0A9P6NKJ0_9BASI</name>
<dbReference type="PANTHER" id="PTHR13153">
    <property type="entry name" value="CGTHBA PROTEIN -14 GENE PROTEIN"/>
    <property type="match status" value="1"/>
</dbReference>
<feature type="compositionally biased region" description="Pro residues" evidence="3">
    <location>
        <begin position="319"/>
        <end position="329"/>
    </location>
</feature>
<proteinExistence type="inferred from homology"/>
<feature type="region of interest" description="Disordered" evidence="3">
    <location>
        <begin position="319"/>
        <end position="375"/>
    </location>
</feature>
<dbReference type="InterPro" id="IPR056603">
    <property type="entry name" value="HTH_NPRL3"/>
</dbReference>
<dbReference type="GO" id="GO:0005774">
    <property type="term" value="C:vacuolar membrane"/>
    <property type="evidence" value="ECO:0007669"/>
    <property type="project" value="UniProtKB-SubCell"/>
</dbReference>
<feature type="compositionally biased region" description="Low complexity" evidence="3">
    <location>
        <begin position="799"/>
        <end position="810"/>
    </location>
</feature>
<dbReference type="GO" id="GO:1990130">
    <property type="term" value="C:GATOR1 complex"/>
    <property type="evidence" value="ECO:0007669"/>
    <property type="project" value="TreeGrafter"/>
</dbReference>
<dbReference type="GO" id="GO:0038202">
    <property type="term" value="P:TORC1 signaling"/>
    <property type="evidence" value="ECO:0007669"/>
    <property type="project" value="TreeGrafter"/>
</dbReference>
<feature type="compositionally biased region" description="Polar residues" evidence="3">
    <location>
        <begin position="842"/>
        <end position="871"/>
    </location>
</feature>
<feature type="region of interest" description="Disordered" evidence="3">
    <location>
        <begin position="230"/>
        <end position="249"/>
    </location>
</feature>
<feature type="compositionally biased region" description="Low complexity" evidence="3">
    <location>
        <begin position="817"/>
        <end position="841"/>
    </location>
</feature>
<dbReference type="InterPro" id="IPR005365">
    <property type="entry name" value="Npr3"/>
</dbReference>
<dbReference type="GO" id="GO:0010508">
    <property type="term" value="P:positive regulation of autophagy"/>
    <property type="evidence" value="ECO:0007669"/>
    <property type="project" value="TreeGrafter"/>
</dbReference>
<feature type="region of interest" description="Disordered" evidence="3">
    <location>
        <begin position="262"/>
        <end position="293"/>
    </location>
</feature>
<evidence type="ECO:0000256" key="3">
    <source>
        <dbReference type="SAM" id="MobiDB-lite"/>
    </source>
</evidence>
<evidence type="ECO:0000313" key="5">
    <source>
        <dbReference type="EMBL" id="KAG0145862.1"/>
    </source>
</evidence>
<keyword evidence="6" id="KW-1185">Reference proteome</keyword>
<feature type="compositionally biased region" description="Polar residues" evidence="3">
    <location>
        <begin position="284"/>
        <end position="293"/>
    </location>
</feature>
<comment type="similarity">
    <text evidence="1 2">Belongs to the NPR3 family.</text>
</comment>
<dbReference type="GO" id="GO:1904262">
    <property type="term" value="P:negative regulation of TORC1 signaling"/>
    <property type="evidence" value="ECO:0007669"/>
    <property type="project" value="TreeGrafter"/>
</dbReference>
<evidence type="ECO:0000259" key="4">
    <source>
        <dbReference type="Pfam" id="PF24064"/>
    </source>
</evidence>
<feature type="region of interest" description="Disordered" evidence="3">
    <location>
        <begin position="477"/>
        <end position="503"/>
    </location>
</feature>
<feature type="compositionally biased region" description="Low complexity" evidence="3">
    <location>
        <begin position="357"/>
        <end position="375"/>
    </location>
</feature>
<dbReference type="OrthoDB" id="18648at2759"/>
<accession>A0A9P6NKJ0</accession>
<keyword evidence="2" id="KW-0469">Meiosis</keyword>
<feature type="region of interest" description="Disordered" evidence="3">
    <location>
        <begin position="764"/>
        <end position="919"/>
    </location>
</feature>
<comment type="subcellular location">
    <subcellularLocation>
        <location evidence="2">Vacuole membrane</location>
        <topology evidence="2">Peripheral membrane protein</topology>
    </subcellularLocation>
</comment>
<comment type="caution">
    <text evidence="5">The sequence shown here is derived from an EMBL/GenBank/DDBJ whole genome shotgun (WGS) entry which is preliminary data.</text>
</comment>
<reference evidence="5" key="1">
    <citation type="submission" date="2013-11" db="EMBL/GenBank/DDBJ databases">
        <title>Genome sequence of the fusiform rust pathogen reveals effectors for host alternation and coevolution with pine.</title>
        <authorList>
            <consortium name="DOE Joint Genome Institute"/>
            <person name="Smith K."/>
            <person name="Pendleton A."/>
            <person name="Kubisiak T."/>
            <person name="Anderson C."/>
            <person name="Salamov A."/>
            <person name="Aerts A."/>
            <person name="Riley R."/>
            <person name="Clum A."/>
            <person name="Lindquist E."/>
            <person name="Ence D."/>
            <person name="Campbell M."/>
            <person name="Kronenberg Z."/>
            <person name="Feau N."/>
            <person name="Dhillon B."/>
            <person name="Hamelin R."/>
            <person name="Burleigh J."/>
            <person name="Smith J."/>
            <person name="Yandell M."/>
            <person name="Nelson C."/>
            <person name="Grigoriev I."/>
            <person name="Davis J."/>
        </authorList>
    </citation>
    <scope>NUCLEOTIDE SEQUENCE</scope>
    <source>
        <strain evidence="5">G11</strain>
    </source>
</reference>
<feature type="compositionally biased region" description="Basic and acidic residues" evidence="3">
    <location>
        <begin position="477"/>
        <end position="493"/>
    </location>
</feature>
<dbReference type="AlphaFoldDB" id="A0A9P6NKJ0"/>
<feature type="compositionally biased region" description="Polar residues" evidence="3">
    <location>
        <begin position="881"/>
        <end position="890"/>
    </location>
</feature>
<organism evidence="5 6">
    <name type="scientific">Cronartium quercuum f. sp. fusiforme G11</name>
    <dbReference type="NCBI Taxonomy" id="708437"/>
    <lineage>
        <taxon>Eukaryota</taxon>
        <taxon>Fungi</taxon>
        <taxon>Dikarya</taxon>
        <taxon>Basidiomycota</taxon>
        <taxon>Pucciniomycotina</taxon>
        <taxon>Pucciniomycetes</taxon>
        <taxon>Pucciniales</taxon>
        <taxon>Coleosporiaceae</taxon>
        <taxon>Cronartium</taxon>
    </lineage>
</organism>
<gene>
    <name evidence="5" type="ORF">CROQUDRAFT_671474</name>
</gene>
<feature type="compositionally biased region" description="Polar residues" evidence="3">
    <location>
        <begin position="902"/>
        <end position="912"/>
    </location>
</feature>
<feature type="compositionally biased region" description="Basic and acidic residues" evidence="3">
    <location>
        <begin position="764"/>
        <end position="782"/>
    </location>
</feature>
<evidence type="ECO:0000256" key="1">
    <source>
        <dbReference type="ARBA" id="ARBA00010546"/>
    </source>
</evidence>
<dbReference type="EMBL" id="MU167269">
    <property type="protein sequence ID" value="KAG0145862.1"/>
    <property type="molecule type" value="Genomic_DNA"/>
</dbReference>
<dbReference type="PANTHER" id="PTHR13153:SF5">
    <property type="entry name" value="GATOR COMPLEX PROTEIN NPRL3"/>
    <property type="match status" value="1"/>
</dbReference>
<dbReference type="Proteomes" id="UP000886653">
    <property type="component" value="Unassembled WGS sequence"/>
</dbReference>
<dbReference type="Pfam" id="PF24064">
    <property type="entry name" value="HTH_NPRL3"/>
    <property type="match status" value="1"/>
</dbReference>
<feature type="compositionally biased region" description="Polar residues" evidence="3">
    <location>
        <begin position="332"/>
        <end position="342"/>
    </location>
</feature>
<feature type="domain" description="GATOR1 complex protein NPRL3 C-terminal HTH" evidence="4">
    <location>
        <begin position="942"/>
        <end position="1002"/>
    </location>
</feature>
<dbReference type="GO" id="GO:0051321">
    <property type="term" value="P:meiotic cell cycle"/>
    <property type="evidence" value="ECO:0007669"/>
    <property type="project" value="UniProtKB-UniRule"/>
</dbReference>
<dbReference type="Pfam" id="PF03666">
    <property type="entry name" value="NPR3"/>
    <property type="match status" value="1"/>
</dbReference>
<keyword evidence="2" id="KW-0732">Signal</keyword>
<protein>
    <recommendedName>
        <fullName evidence="2">Nitrogen permease regulator 3</fullName>
    </recommendedName>
    <alternativeName>
        <fullName evidence="2">Required for meiotic nuclear division protein 11</fullName>
    </alternativeName>
</protein>
<dbReference type="GO" id="GO:0034198">
    <property type="term" value="P:cellular response to amino acid starvation"/>
    <property type="evidence" value="ECO:0007669"/>
    <property type="project" value="TreeGrafter"/>
</dbReference>
<comment type="function">
    <text evidence="2">Mediates inactivation of the TORC1 complex in response to amino acid starvation. Required for meiotic nuclear division.</text>
</comment>
<evidence type="ECO:0000313" key="6">
    <source>
        <dbReference type="Proteomes" id="UP000886653"/>
    </source>
</evidence>
<evidence type="ECO:0000256" key="2">
    <source>
        <dbReference type="RuleBase" id="RU368069"/>
    </source>
</evidence>